<sequence length="59" mass="6981">ENLFGLYFGFFDIHKLPQLLQDFLNGFSEIGWFFSLDKSGRETYKIVSIAWHVVNENHD</sequence>
<gene>
    <name evidence="1" type="ORF">LCGC14_2300490</name>
</gene>
<dbReference type="EMBL" id="LAZR01032422">
    <property type="protein sequence ID" value="KKL50935.1"/>
    <property type="molecule type" value="Genomic_DNA"/>
</dbReference>
<organism evidence="1">
    <name type="scientific">marine sediment metagenome</name>
    <dbReference type="NCBI Taxonomy" id="412755"/>
    <lineage>
        <taxon>unclassified sequences</taxon>
        <taxon>metagenomes</taxon>
        <taxon>ecological metagenomes</taxon>
    </lineage>
</organism>
<feature type="non-terminal residue" evidence="1">
    <location>
        <position position="1"/>
    </location>
</feature>
<accession>A0A0F9F116</accession>
<protein>
    <submittedName>
        <fullName evidence="1">Uncharacterized protein</fullName>
    </submittedName>
</protein>
<proteinExistence type="predicted"/>
<reference evidence="1" key="1">
    <citation type="journal article" date="2015" name="Nature">
        <title>Complex archaea that bridge the gap between prokaryotes and eukaryotes.</title>
        <authorList>
            <person name="Spang A."/>
            <person name="Saw J.H."/>
            <person name="Jorgensen S.L."/>
            <person name="Zaremba-Niedzwiedzka K."/>
            <person name="Martijn J."/>
            <person name="Lind A.E."/>
            <person name="van Eijk R."/>
            <person name="Schleper C."/>
            <person name="Guy L."/>
            <person name="Ettema T.J."/>
        </authorList>
    </citation>
    <scope>NUCLEOTIDE SEQUENCE</scope>
</reference>
<dbReference type="AlphaFoldDB" id="A0A0F9F116"/>
<evidence type="ECO:0000313" key="1">
    <source>
        <dbReference type="EMBL" id="KKL50935.1"/>
    </source>
</evidence>
<name>A0A0F9F116_9ZZZZ</name>
<comment type="caution">
    <text evidence="1">The sequence shown here is derived from an EMBL/GenBank/DDBJ whole genome shotgun (WGS) entry which is preliminary data.</text>
</comment>